<dbReference type="Proteomes" id="UP000005237">
    <property type="component" value="Unassembled WGS sequence"/>
</dbReference>
<dbReference type="EnsemblMetazoa" id="CJA34707.1">
    <property type="protein sequence ID" value="CJA34707.1"/>
    <property type="gene ID" value="WBGene00210554"/>
</dbReference>
<feature type="compositionally biased region" description="Basic residues" evidence="1">
    <location>
        <begin position="46"/>
        <end position="55"/>
    </location>
</feature>
<name>A0A8R1EGQ2_CAEJA</name>
<keyword evidence="3" id="KW-1185">Reference proteome</keyword>
<dbReference type="AlphaFoldDB" id="A0A8R1EGQ2"/>
<proteinExistence type="predicted"/>
<feature type="compositionally biased region" description="Polar residues" evidence="1">
    <location>
        <begin position="1"/>
        <end position="17"/>
    </location>
</feature>
<organism evidence="2 3">
    <name type="scientific">Caenorhabditis japonica</name>
    <dbReference type="NCBI Taxonomy" id="281687"/>
    <lineage>
        <taxon>Eukaryota</taxon>
        <taxon>Metazoa</taxon>
        <taxon>Ecdysozoa</taxon>
        <taxon>Nematoda</taxon>
        <taxon>Chromadorea</taxon>
        <taxon>Rhabditida</taxon>
        <taxon>Rhabditina</taxon>
        <taxon>Rhabditomorpha</taxon>
        <taxon>Rhabditoidea</taxon>
        <taxon>Rhabditidae</taxon>
        <taxon>Peloderinae</taxon>
        <taxon>Caenorhabditis</taxon>
    </lineage>
</organism>
<accession>A0A8R1EGQ2</accession>
<evidence type="ECO:0000313" key="3">
    <source>
        <dbReference type="Proteomes" id="UP000005237"/>
    </source>
</evidence>
<reference evidence="3" key="1">
    <citation type="submission" date="2010-08" db="EMBL/GenBank/DDBJ databases">
        <authorList>
            <consortium name="Caenorhabditis japonica Sequencing Consortium"/>
            <person name="Wilson R.K."/>
        </authorList>
    </citation>
    <scope>NUCLEOTIDE SEQUENCE [LARGE SCALE GENOMIC DNA]</scope>
    <source>
        <strain evidence="3">DF5081</strain>
    </source>
</reference>
<feature type="region of interest" description="Disordered" evidence="1">
    <location>
        <begin position="1"/>
        <end position="72"/>
    </location>
</feature>
<evidence type="ECO:0000313" key="2">
    <source>
        <dbReference type="EnsemblMetazoa" id="CJA34707.1"/>
    </source>
</evidence>
<protein>
    <submittedName>
        <fullName evidence="2">Uncharacterized protein</fullName>
    </submittedName>
</protein>
<reference evidence="2" key="2">
    <citation type="submission" date="2022-06" db="UniProtKB">
        <authorList>
            <consortium name="EnsemblMetazoa"/>
        </authorList>
    </citation>
    <scope>IDENTIFICATION</scope>
    <source>
        <strain evidence="2">DF5081</strain>
    </source>
</reference>
<sequence>MVNSQNAGKLVKRSNSVEVRKATRGTVPVLPAKPISTTANISRPPRSLHTRKNSLKFKSNLGRGDMPPVPEHPVEETWQQIKELTDLLLEMRPCHVISREEVEGHVKNVWMLIE</sequence>
<evidence type="ECO:0000256" key="1">
    <source>
        <dbReference type="SAM" id="MobiDB-lite"/>
    </source>
</evidence>